<organism evidence="1 2">
    <name type="scientific">Stegodyphus mimosarum</name>
    <name type="common">African social velvet spider</name>
    <dbReference type="NCBI Taxonomy" id="407821"/>
    <lineage>
        <taxon>Eukaryota</taxon>
        <taxon>Metazoa</taxon>
        <taxon>Ecdysozoa</taxon>
        <taxon>Arthropoda</taxon>
        <taxon>Chelicerata</taxon>
        <taxon>Arachnida</taxon>
        <taxon>Araneae</taxon>
        <taxon>Araneomorphae</taxon>
        <taxon>Entelegynae</taxon>
        <taxon>Eresoidea</taxon>
        <taxon>Eresidae</taxon>
        <taxon>Stegodyphus</taxon>
    </lineage>
</organism>
<evidence type="ECO:0008006" key="3">
    <source>
        <dbReference type="Google" id="ProtNLM"/>
    </source>
</evidence>
<sequence>MPGGPCGPNCTCRDCRCSSSAVKCNSGSKGETCRCSQNGQPCRCRDCKCRGGANR</sequence>
<name>A0A087UX05_STEMI</name>
<evidence type="ECO:0000313" key="1">
    <source>
        <dbReference type="EMBL" id="KFM81894.1"/>
    </source>
</evidence>
<proteinExistence type="predicted"/>
<reference evidence="1 2" key="1">
    <citation type="submission" date="2013-11" db="EMBL/GenBank/DDBJ databases">
        <title>Genome sequencing of Stegodyphus mimosarum.</title>
        <authorList>
            <person name="Bechsgaard J."/>
        </authorList>
    </citation>
    <scope>NUCLEOTIDE SEQUENCE [LARGE SCALE GENOMIC DNA]</scope>
</reference>
<protein>
    <recommendedName>
        <fullName evidence="3">Metallothionein</fullName>
    </recommendedName>
</protein>
<dbReference type="Proteomes" id="UP000054359">
    <property type="component" value="Unassembled WGS sequence"/>
</dbReference>
<gene>
    <name evidence="1" type="ORF">X975_17097</name>
</gene>
<feature type="non-terminal residue" evidence="1">
    <location>
        <position position="55"/>
    </location>
</feature>
<dbReference type="EMBL" id="KK122085">
    <property type="protein sequence ID" value="KFM81894.1"/>
    <property type="molecule type" value="Genomic_DNA"/>
</dbReference>
<keyword evidence="2" id="KW-1185">Reference proteome</keyword>
<evidence type="ECO:0000313" key="2">
    <source>
        <dbReference type="Proteomes" id="UP000054359"/>
    </source>
</evidence>
<accession>A0A087UX05</accession>
<dbReference type="AlphaFoldDB" id="A0A087UX05"/>